<dbReference type="InterPro" id="IPR010998">
    <property type="entry name" value="Integrase_recombinase_N"/>
</dbReference>
<dbReference type="SUPFAM" id="SSF56349">
    <property type="entry name" value="DNA breaking-rejoining enzymes"/>
    <property type="match status" value="1"/>
</dbReference>
<keyword evidence="1" id="KW-0238">DNA-binding</keyword>
<dbReference type="Pfam" id="PF00589">
    <property type="entry name" value="Phage_integrase"/>
    <property type="match status" value="1"/>
</dbReference>
<evidence type="ECO:0000313" key="6">
    <source>
        <dbReference type="Proteomes" id="UP001159427"/>
    </source>
</evidence>
<evidence type="ECO:0000256" key="2">
    <source>
        <dbReference type="ARBA" id="ARBA00023172"/>
    </source>
</evidence>
<evidence type="ECO:0000313" key="5">
    <source>
        <dbReference type="EMBL" id="CAH3164606.1"/>
    </source>
</evidence>
<evidence type="ECO:0000256" key="3">
    <source>
        <dbReference type="SAM" id="SignalP"/>
    </source>
</evidence>
<gene>
    <name evidence="5" type="ORF">PEVE_00005015</name>
</gene>
<feature type="non-terminal residue" evidence="5">
    <location>
        <position position="1"/>
    </location>
</feature>
<dbReference type="Gene3D" id="1.10.443.10">
    <property type="entry name" value="Intergrase catalytic core"/>
    <property type="match status" value="1"/>
</dbReference>
<dbReference type="PANTHER" id="PTHR34605">
    <property type="entry name" value="PHAGE_INTEGRASE DOMAIN-CONTAINING PROTEIN"/>
    <property type="match status" value="1"/>
</dbReference>
<dbReference type="InterPro" id="IPR013762">
    <property type="entry name" value="Integrase-like_cat_sf"/>
</dbReference>
<keyword evidence="2" id="KW-0233">DNA recombination</keyword>
<dbReference type="SUPFAM" id="SSF47823">
    <property type="entry name" value="lambda integrase-like, N-terminal domain"/>
    <property type="match status" value="1"/>
</dbReference>
<organism evidence="5 6">
    <name type="scientific">Porites evermanni</name>
    <dbReference type="NCBI Taxonomy" id="104178"/>
    <lineage>
        <taxon>Eukaryota</taxon>
        <taxon>Metazoa</taxon>
        <taxon>Cnidaria</taxon>
        <taxon>Anthozoa</taxon>
        <taxon>Hexacorallia</taxon>
        <taxon>Scleractinia</taxon>
        <taxon>Fungiina</taxon>
        <taxon>Poritidae</taxon>
        <taxon>Porites</taxon>
    </lineage>
</organism>
<dbReference type="PANTHER" id="PTHR34605:SF6">
    <property type="entry name" value="TYR RECOMBINASE DOMAIN-CONTAINING PROTEIN"/>
    <property type="match status" value="1"/>
</dbReference>
<comment type="caution">
    <text evidence="5">The sequence shown here is derived from an EMBL/GenBank/DDBJ whole genome shotgun (WGS) entry which is preliminary data.</text>
</comment>
<dbReference type="PROSITE" id="PS51898">
    <property type="entry name" value="TYR_RECOMBINASE"/>
    <property type="match status" value="1"/>
</dbReference>
<dbReference type="EMBL" id="CALNXI010001317">
    <property type="protein sequence ID" value="CAH3164606.1"/>
    <property type="molecule type" value="Genomic_DNA"/>
</dbReference>
<feature type="domain" description="Tyr recombinase" evidence="4">
    <location>
        <begin position="146"/>
        <end position="349"/>
    </location>
</feature>
<keyword evidence="3" id="KW-0732">Signal</keyword>
<accession>A0ABN8QM85</accession>
<dbReference type="InterPro" id="IPR052925">
    <property type="entry name" value="Phage_Integrase-like_Recomb"/>
</dbReference>
<reference evidence="5 6" key="1">
    <citation type="submission" date="2022-05" db="EMBL/GenBank/DDBJ databases">
        <authorList>
            <consortium name="Genoscope - CEA"/>
            <person name="William W."/>
        </authorList>
    </citation>
    <scope>NUCLEOTIDE SEQUENCE [LARGE SCALE GENOMIC DNA]</scope>
</reference>
<dbReference type="InterPro" id="IPR011010">
    <property type="entry name" value="DNA_brk_join_enz"/>
</dbReference>
<dbReference type="Gene3D" id="1.10.150.130">
    <property type="match status" value="1"/>
</dbReference>
<evidence type="ECO:0000256" key="1">
    <source>
        <dbReference type="ARBA" id="ARBA00023125"/>
    </source>
</evidence>
<feature type="chain" id="PRO_5047003710" description="Tyr recombinase domain-containing protein" evidence="3">
    <location>
        <begin position="19"/>
        <end position="353"/>
    </location>
</feature>
<evidence type="ECO:0000259" key="4">
    <source>
        <dbReference type="PROSITE" id="PS51898"/>
    </source>
</evidence>
<sequence>FALLLSVFCFVFVFCSFSDIFSTDFWATSHQFSHEVASLMDKLRSTVLASRAPGTSLNYTRIFNRWRSFATEVLGIVAVFPVEPIHCALFLQYLLDSTKSVSTINCAFYAFKWFHDLAGVGSPTSHPTVVAVKEGAIRLSSCPVKHRKEPLEAEHLRQLLERTDLNDLLQLRNLVMFVLAFSGFLRFSELSLIRAKDIKFSNGFISVFIEKSKADQLREGQSVVIAESGSSLCPVTLLKLYVNASHLSLDSDEYIFRPISASNSCKRLVSVNKPISYSTYRQSFKKSFRDIVPDITNFSTHSARSGGATSAANSGIPERNFQRHGRWASVSAKNTYIKDSLASRLDVSKSLSL</sequence>
<dbReference type="Proteomes" id="UP001159427">
    <property type="component" value="Unassembled WGS sequence"/>
</dbReference>
<keyword evidence="6" id="KW-1185">Reference proteome</keyword>
<dbReference type="InterPro" id="IPR002104">
    <property type="entry name" value="Integrase_catalytic"/>
</dbReference>
<proteinExistence type="predicted"/>
<protein>
    <recommendedName>
        <fullName evidence="4">Tyr recombinase domain-containing protein</fullName>
    </recommendedName>
</protein>
<name>A0ABN8QM85_9CNID</name>
<feature type="signal peptide" evidence="3">
    <location>
        <begin position="1"/>
        <end position="18"/>
    </location>
</feature>